<name>A0A7S0FPL5_9STRA</name>
<protein>
    <submittedName>
        <fullName evidence="1">Uncharacterized protein</fullName>
    </submittedName>
</protein>
<proteinExistence type="predicted"/>
<accession>A0A7S0FPL5</accession>
<dbReference type="EMBL" id="HBEJ01010789">
    <property type="protein sequence ID" value="CAD8371192.1"/>
    <property type="molecule type" value="Transcribed_RNA"/>
</dbReference>
<gene>
    <name evidence="1" type="ORF">MPOL1434_LOCUS6330</name>
</gene>
<evidence type="ECO:0000313" key="1">
    <source>
        <dbReference type="EMBL" id="CAD8371192.1"/>
    </source>
</evidence>
<organism evidence="1">
    <name type="scientific">Minutocellus polymorphus</name>
    <dbReference type="NCBI Taxonomy" id="265543"/>
    <lineage>
        <taxon>Eukaryota</taxon>
        <taxon>Sar</taxon>
        <taxon>Stramenopiles</taxon>
        <taxon>Ochrophyta</taxon>
        <taxon>Bacillariophyta</taxon>
        <taxon>Mediophyceae</taxon>
        <taxon>Cymatosirophycidae</taxon>
        <taxon>Cymatosirales</taxon>
        <taxon>Cymatosiraceae</taxon>
        <taxon>Minutocellus</taxon>
    </lineage>
</organism>
<sequence>MLLRVATNLTTDECTDWAWAAITGEVPASYHNAFNYDWYYAPMLEEKYRNSEVFVLRVEHLDQDWGVVDKMVGGDGKTLAGDVMPASVGANVNVAKDKDLPVRNSTLSAFGWKNLCKAMCHEMQTYKAMLQRAVNLNDEDVRESVEELREICPEETVEIREC</sequence>
<reference evidence="1" key="1">
    <citation type="submission" date="2021-01" db="EMBL/GenBank/DDBJ databases">
        <authorList>
            <person name="Corre E."/>
            <person name="Pelletier E."/>
            <person name="Niang G."/>
            <person name="Scheremetjew M."/>
            <person name="Finn R."/>
            <person name="Kale V."/>
            <person name="Holt S."/>
            <person name="Cochrane G."/>
            <person name="Meng A."/>
            <person name="Brown T."/>
            <person name="Cohen L."/>
        </authorList>
    </citation>
    <scope>NUCLEOTIDE SEQUENCE</scope>
    <source>
        <strain evidence="1">CCMP3303</strain>
    </source>
</reference>
<dbReference type="AlphaFoldDB" id="A0A7S0FPL5"/>